<dbReference type="RefSeq" id="WP_075765132.1">
    <property type="nucleotide sequence ID" value="NZ_CP016076.1"/>
</dbReference>
<dbReference type="KEGG" id="acad:UA74_19880"/>
<organism evidence="2 3">
    <name type="scientific">Actinoalloteichus fjordicus</name>
    <dbReference type="NCBI Taxonomy" id="1612552"/>
    <lineage>
        <taxon>Bacteria</taxon>
        <taxon>Bacillati</taxon>
        <taxon>Actinomycetota</taxon>
        <taxon>Actinomycetes</taxon>
        <taxon>Pseudonocardiales</taxon>
        <taxon>Pseudonocardiaceae</taxon>
        <taxon>Actinoalloteichus</taxon>
    </lineage>
</organism>
<dbReference type="InterPro" id="IPR025406">
    <property type="entry name" value="DUF4132"/>
</dbReference>
<accession>A0AAC9LEN8</accession>
<keyword evidence="3" id="KW-1185">Reference proteome</keyword>
<dbReference type="AlphaFoldDB" id="A0AAC9LEN8"/>
<name>A0AAC9LEN8_9PSEU</name>
<evidence type="ECO:0000313" key="2">
    <source>
        <dbReference type="EMBL" id="APU16001.1"/>
    </source>
</evidence>
<protein>
    <submittedName>
        <fullName evidence="2">DUF4132 family protein</fullName>
    </submittedName>
</protein>
<dbReference type="Proteomes" id="UP000185511">
    <property type="component" value="Chromosome"/>
</dbReference>
<feature type="domain" description="DUF4132" evidence="1">
    <location>
        <begin position="853"/>
        <end position="1035"/>
    </location>
</feature>
<gene>
    <name evidence="2" type="ORF">UA74_19880</name>
</gene>
<dbReference type="EMBL" id="CP016076">
    <property type="protein sequence ID" value="APU16001.1"/>
    <property type="molecule type" value="Genomic_DNA"/>
</dbReference>
<evidence type="ECO:0000313" key="3">
    <source>
        <dbReference type="Proteomes" id="UP000185511"/>
    </source>
</evidence>
<proteinExistence type="predicted"/>
<evidence type="ECO:0000259" key="1">
    <source>
        <dbReference type="Pfam" id="PF13569"/>
    </source>
</evidence>
<sequence>MPETALAQPDDDTFVVPDSWHASIDPRRGAVHRAAEVDPRSAEQARGLIERASSKLATTLDDPRSPADLVAAARAALAGEPTPLGVATVAAVVSKPETYILGTTADAAFADAWTHEHGIVFAAEAACLLACIVVGGGGPRREPLYLKGISFSMTAEEAEHSVWRSVSSALPVLARVRALLASADERDYETATETLSTLRRDFPGRDTTAYLLPTRTDWVDEACAATTRSEWKLLIRSVSTEQQLTTLAARYAPAMLLRDEVDLTTVVATVGSTATPVLAAALASDSRQTEKERERLVEAVALLPTDQAFDLVALLGERHKPHPRLRPMIRRAPARALRRLAAMATTSESPKADIAEELLRRHVVTTGSVVDAMLPELPAASRALVESILATTAPRPAVAPDSALPTLLVDPPWHRRRTTDAPVVLKNLTPPDPVVSWADGEQQAWAATPLPPGERRWDPDTDWPHEVRQLRTGRLRSDQEAAFFVQAPLELAAPLLPRWHFSRRLPIDMVRLLAARFGQAAVGHVVDEMRGRSEFDSTLLLPFVDVRVAEVVAGWLPPRTSMRAFALTWLDRHGLDAVRALVPAAFGKAGTRRSHAQEALRVAAAARIEEAVTAVEAEFGGRAASAVRGLLETSPLDELPDRLPVLPDWLEPALLPPILLRGQAGALPTSAVEHVVTMLALSPPGRPYAGVEVVRQACDPESLAEFGWQLFREWRRDGMQAADGWVLTALGGIGTDETVRRLTPLIRVWPGESLHHRAVDGLDVLAGIGTDLALTHLHALAQKVKFKGLRAKAELKIAEVAAARGLGIEQLADRLVPDCGLSADGSLVLDYGPRRFTVGFDESLTPFVLDESGKRRKSLPKPGARDDAELAPAAYARFAAMKKDVRTLAVDQLRRLERAMVAGRRWSTAEFHDHLLTHPLVWHLVRRLLWLIEEGGAVTGFFRVAEDRSLADVDDEAVLLPAGATVGVAHPLHLATTEAWAEVFADYEITQPFPQLGRPVHRLTEAERSARELSRFQRGRAVPPATILGMASRGWERAEPQGNGEMPWISRPVPGGRRVVIELEPGLSAGDPGAMGDQTLERIWLTEGSPQHWFHGREGSLPFGELDPITASELVTELTGLTEVPE</sequence>
<reference evidence="3" key="1">
    <citation type="submission" date="2016-06" db="EMBL/GenBank/DDBJ databases">
        <title>Complete genome sequence of Actinoalloteichus fjordicus DSM 46855 (=ADI127-17), type strain of the new species Actinoalloteichus fjordicus.</title>
        <authorList>
            <person name="Ruckert C."/>
            <person name="Nouioui I."/>
            <person name="Willmese J."/>
            <person name="van Wezel G."/>
            <person name="Klenk H.-P."/>
            <person name="Kalinowski J."/>
            <person name="Zotchev S.B."/>
        </authorList>
    </citation>
    <scope>NUCLEOTIDE SEQUENCE [LARGE SCALE GENOMIC DNA]</scope>
    <source>
        <strain evidence="3">ADI127-7</strain>
    </source>
</reference>
<dbReference type="Pfam" id="PF13569">
    <property type="entry name" value="DUF4132"/>
    <property type="match status" value="1"/>
</dbReference>